<proteinExistence type="predicted"/>
<dbReference type="EMBL" id="BAABAL010000013">
    <property type="protein sequence ID" value="GAA4011384.1"/>
    <property type="molecule type" value="Genomic_DNA"/>
</dbReference>
<organism evidence="1 2">
    <name type="scientific">Allokutzneria multivorans</name>
    <dbReference type="NCBI Taxonomy" id="1142134"/>
    <lineage>
        <taxon>Bacteria</taxon>
        <taxon>Bacillati</taxon>
        <taxon>Actinomycetota</taxon>
        <taxon>Actinomycetes</taxon>
        <taxon>Pseudonocardiales</taxon>
        <taxon>Pseudonocardiaceae</taxon>
        <taxon>Allokutzneria</taxon>
    </lineage>
</organism>
<evidence type="ECO:0000313" key="2">
    <source>
        <dbReference type="Proteomes" id="UP001501747"/>
    </source>
</evidence>
<sequence length="167" mass="18966">MALRECVKCFQPYGFRATWHHVIVSANVPRLLEDDLDSLVRAVDELEQARAVWRSKSEEHAALRRREKASGRRVPRRADPWHAWAGLVAYCPDFEKHPTERLDVVLRRVISAFESGVDLTAQCRACARALTEDAPCPDCGVDPVGPTAVRRVGTVHRWREVWLRSGS</sequence>
<reference evidence="2" key="1">
    <citation type="journal article" date="2019" name="Int. J. Syst. Evol. Microbiol.">
        <title>The Global Catalogue of Microorganisms (GCM) 10K type strain sequencing project: providing services to taxonomists for standard genome sequencing and annotation.</title>
        <authorList>
            <consortium name="The Broad Institute Genomics Platform"/>
            <consortium name="The Broad Institute Genome Sequencing Center for Infectious Disease"/>
            <person name="Wu L."/>
            <person name="Ma J."/>
        </authorList>
    </citation>
    <scope>NUCLEOTIDE SEQUENCE [LARGE SCALE GENOMIC DNA]</scope>
    <source>
        <strain evidence="2">JCM 17342</strain>
    </source>
</reference>
<dbReference type="Proteomes" id="UP001501747">
    <property type="component" value="Unassembled WGS sequence"/>
</dbReference>
<keyword evidence="2" id="KW-1185">Reference proteome</keyword>
<evidence type="ECO:0000313" key="1">
    <source>
        <dbReference type="EMBL" id="GAA4011384.1"/>
    </source>
</evidence>
<protein>
    <submittedName>
        <fullName evidence="1">Uncharacterized protein</fullName>
    </submittedName>
</protein>
<accession>A0ABP7SGH2</accession>
<comment type="caution">
    <text evidence="1">The sequence shown here is derived from an EMBL/GenBank/DDBJ whole genome shotgun (WGS) entry which is preliminary data.</text>
</comment>
<name>A0ABP7SGH2_9PSEU</name>
<gene>
    <name evidence="1" type="ORF">GCM10022247_37230</name>
</gene>